<dbReference type="InterPro" id="IPR000835">
    <property type="entry name" value="HTH_MarR-typ"/>
</dbReference>
<dbReference type="PROSITE" id="PS50995">
    <property type="entry name" value="HTH_MARR_2"/>
    <property type="match status" value="1"/>
</dbReference>
<dbReference type="GO" id="GO:0006950">
    <property type="term" value="P:response to stress"/>
    <property type="evidence" value="ECO:0007669"/>
    <property type="project" value="TreeGrafter"/>
</dbReference>
<dbReference type="InterPro" id="IPR036390">
    <property type="entry name" value="WH_DNA-bd_sf"/>
</dbReference>
<evidence type="ECO:0000313" key="4">
    <source>
        <dbReference type="Proteomes" id="UP001139516"/>
    </source>
</evidence>
<name>A0A9X1Y711_9PROT</name>
<dbReference type="SUPFAM" id="SSF46785">
    <property type="entry name" value="Winged helix' DNA-binding domain"/>
    <property type="match status" value="1"/>
</dbReference>
<feature type="domain" description="HTH marR-type" evidence="2">
    <location>
        <begin position="49"/>
        <end position="181"/>
    </location>
</feature>
<feature type="region of interest" description="Disordered" evidence="1">
    <location>
        <begin position="1"/>
        <end position="33"/>
    </location>
</feature>
<keyword evidence="4" id="KW-1185">Reference proteome</keyword>
<feature type="compositionally biased region" description="Basic residues" evidence="1">
    <location>
        <begin position="1"/>
        <end position="11"/>
    </location>
</feature>
<dbReference type="Proteomes" id="UP001139516">
    <property type="component" value="Unassembled WGS sequence"/>
</dbReference>
<sequence length="186" mass="20085">MARSTTRHRTAIRQPTGDQPGSGDPVGMATRPPAAVPEGAAALEGYDFAQQIGYLLRRAYQRHLAIFQRLSADPHLTSVQFVTLCALHDLGPGTQTDLIRATGIDQATIRGIIERLRRRGLLAALADAGDRRKVILSLTPAGRALLSAMIPSVRRITEETLGPLNPAERMAALYTLRRMIEAGGEG</sequence>
<protein>
    <submittedName>
        <fullName evidence="3">MarR family winged helix-turn-helix transcriptional regulator</fullName>
    </submittedName>
</protein>
<dbReference type="InterPro" id="IPR036388">
    <property type="entry name" value="WH-like_DNA-bd_sf"/>
</dbReference>
<organism evidence="3 4">
    <name type="scientific">Roseomonas acroporae</name>
    <dbReference type="NCBI Taxonomy" id="2937791"/>
    <lineage>
        <taxon>Bacteria</taxon>
        <taxon>Pseudomonadati</taxon>
        <taxon>Pseudomonadota</taxon>
        <taxon>Alphaproteobacteria</taxon>
        <taxon>Acetobacterales</taxon>
        <taxon>Roseomonadaceae</taxon>
        <taxon>Roseomonas</taxon>
    </lineage>
</organism>
<dbReference type="RefSeq" id="WP_248666424.1">
    <property type="nucleotide sequence ID" value="NZ_JALPRX010000029.1"/>
</dbReference>
<reference evidence="3" key="1">
    <citation type="submission" date="2022-04" db="EMBL/GenBank/DDBJ databases">
        <title>Roseomonas acroporae sp. nov., isolated from coral Acropora digitifera.</title>
        <authorList>
            <person name="Sun H."/>
        </authorList>
    </citation>
    <scope>NUCLEOTIDE SEQUENCE</scope>
    <source>
        <strain evidence="3">NAR14</strain>
    </source>
</reference>
<evidence type="ECO:0000256" key="1">
    <source>
        <dbReference type="SAM" id="MobiDB-lite"/>
    </source>
</evidence>
<dbReference type="Pfam" id="PF01047">
    <property type="entry name" value="MarR"/>
    <property type="match status" value="1"/>
</dbReference>
<dbReference type="PANTHER" id="PTHR33164:SF95">
    <property type="entry name" value="TRANSCRIPTIONAL REGULATOR"/>
    <property type="match status" value="1"/>
</dbReference>
<gene>
    <name evidence="3" type="ORF">M0638_07895</name>
</gene>
<evidence type="ECO:0000259" key="2">
    <source>
        <dbReference type="PROSITE" id="PS50995"/>
    </source>
</evidence>
<comment type="caution">
    <text evidence="3">The sequence shown here is derived from an EMBL/GenBank/DDBJ whole genome shotgun (WGS) entry which is preliminary data.</text>
</comment>
<dbReference type="SMART" id="SM00347">
    <property type="entry name" value="HTH_MARR"/>
    <property type="match status" value="1"/>
</dbReference>
<dbReference type="AlphaFoldDB" id="A0A9X1Y711"/>
<accession>A0A9X1Y711</accession>
<dbReference type="PANTHER" id="PTHR33164">
    <property type="entry name" value="TRANSCRIPTIONAL REGULATOR, MARR FAMILY"/>
    <property type="match status" value="1"/>
</dbReference>
<evidence type="ECO:0000313" key="3">
    <source>
        <dbReference type="EMBL" id="MCK8784298.1"/>
    </source>
</evidence>
<dbReference type="GO" id="GO:0003700">
    <property type="term" value="F:DNA-binding transcription factor activity"/>
    <property type="evidence" value="ECO:0007669"/>
    <property type="project" value="InterPro"/>
</dbReference>
<proteinExistence type="predicted"/>
<dbReference type="Gene3D" id="1.10.10.10">
    <property type="entry name" value="Winged helix-like DNA-binding domain superfamily/Winged helix DNA-binding domain"/>
    <property type="match status" value="1"/>
</dbReference>
<dbReference type="InterPro" id="IPR039422">
    <property type="entry name" value="MarR/SlyA-like"/>
</dbReference>
<dbReference type="EMBL" id="JALPRX010000029">
    <property type="protein sequence ID" value="MCK8784298.1"/>
    <property type="molecule type" value="Genomic_DNA"/>
</dbReference>